<keyword evidence="3" id="KW-1185">Reference proteome</keyword>
<dbReference type="OrthoDB" id="2448307at2759"/>
<organism evidence="3 5">
    <name type="scientific">Biomphalaria glabrata</name>
    <name type="common">Bloodfluke planorb</name>
    <name type="synonym">Freshwater snail</name>
    <dbReference type="NCBI Taxonomy" id="6526"/>
    <lineage>
        <taxon>Eukaryota</taxon>
        <taxon>Metazoa</taxon>
        <taxon>Spiralia</taxon>
        <taxon>Lophotrochozoa</taxon>
        <taxon>Mollusca</taxon>
        <taxon>Gastropoda</taxon>
        <taxon>Heterobranchia</taxon>
        <taxon>Euthyneura</taxon>
        <taxon>Panpulmonata</taxon>
        <taxon>Hygrophila</taxon>
        <taxon>Lymnaeoidea</taxon>
        <taxon>Planorbidae</taxon>
        <taxon>Biomphalaria</taxon>
    </lineage>
</organism>
<dbReference type="RefSeq" id="XP_055895965.1">
    <property type="nucleotide sequence ID" value="XM_056039990.1"/>
</dbReference>
<feature type="transmembrane region" description="Helical" evidence="1">
    <location>
        <begin position="218"/>
        <end position="238"/>
    </location>
</feature>
<feature type="transmembrane region" description="Helical" evidence="1">
    <location>
        <begin position="245"/>
        <end position="263"/>
    </location>
</feature>
<dbReference type="PANTHER" id="PTHR39299:SF1">
    <property type="entry name" value="TRANSMEMBRANE PROTEIN"/>
    <property type="match status" value="1"/>
</dbReference>
<gene>
    <name evidence="4 5 6" type="primary">LOC106051272</name>
</gene>
<feature type="domain" description="DUF7789" evidence="2">
    <location>
        <begin position="36"/>
        <end position="153"/>
    </location>
</feature>
<feature type="transmembrane region" description="Helical" evidence="1">
    <location>
        <begin position="275"/>
        <end position="304"/>
    </location>
</feature>
<accession>A0A9W3B935</accession>
<evidence type="ECO:0000313" key="5">
    <source>
        <dbReference type="RefSeq" id="XP_055895966.1"/>
    </source>
</evidence>
<feature type="domain" description="DUF7789" evidence="2">
    <location>
        <begin position="172"/>
        <end position="286"/>
    </location>
</feature>
<keyword evidence="1" id="KW-0812">Transmembrane</keyword>
<keyword evidence="1" id="KW-1133">Transmembrane helix</keyword>
<feature type="transmembrane region" description="Helical" evidence="1">
    <location>
        <begin position="140"/>
        <end position="162"/>
    </location>
</feature>
<evidence type="ECO:0000256" key="1">
    <source>
        <dbReference type="SAM" id="Phobius"/>
    </source>
</evidence>
<dbReference type="PANTHER" id="PTHR39299">
    <property type="entry name" value="TRANSMEMBRANE PROTEIN"/>
    <property type="match status" value="1"/>
</dbReference>
<name>A0A9W3B935_BIOGL</name>
<dbReference type="GeneID" id="106051272"/>
<dbReference type="AlphaFoldDB" id="A0A9W3B935"/>
<dbReference type="Proteomes" id="UP001165740">
    <property type="component" value="Chromosome 9"/>
</dbReference>
<keyword evidence="1" id="KW-0472">Membrane</keyword>
<dbReference type="RefSeq" id="XP_055895966.1">
    <property type="nucleotide sequence ID" value="XM_056039991.1"/>
</dbReference>
<dbReference type="InterPro" id="IPR056691">
    <property type="entry name" value="DUF7789"/>
</dbReference>
<feature type="transmembrane region" description="Helical" evidence="1">
    <location>
        <begin position="50"/>
        <end position="68"/>
    </location>
</feature>
<evidence type="ECO:0000313" key="6">
    <source>
        <dbReference type="RefSeq" id="XP_055895967.1"/>
    </source>
</evidence>
<dbReference type="Pfam" id="PF25044">
    <property type="entry name" value="DUF7789"/>
    <property type="match status" value="2"/>
</dbReference>
<proteinExistence type="predicted"/>
<feature type="transmembrane region" description="Helical" evidence="1">
    <location>
        <begin position="80"/>
        <end position="98"/>
    </location>
</feature>
<evidence type="ECO:0000259" key="2">
    <source>
        <dbReference type="Pfam" id="PF25044"/>
    </source>
</evidence>
<protein>
    <submittedName>
        <fullName evidence="4 5">Uncharacterized protein LOC106051272</fullName>
    </submittedName>
</protein>
<evidence type="ECO:0000313" key="4">
    <source>
        <dbReference type="RefSeq" id="XP_055895965.1"/>
    </source>
</evidence>
<evidence type="ECO:0000313" key="3">
    <source>
        <dbReference type="Proteomes" id="UP001165740"/>
    </source>
</evidence>
<dbReference type="OMA" id="FAIMLFW"/>
<reference evidence="4 5" key="1">
    <citation type="submission" date="2025-04" db="UniProtKB">
        <authorList>
            <consortium name="RefSeq"/>
        </authorList>
    </citation>
    <scope>IDENTIFICATION</scope>
</reference>
<feature type="transmembrane region" description="Helical" evidence="1">
    <location>
        <begin position="110"/>
        <end position="128"/>
    </location>
</feature>
<dbReference type="RefSeq" id="XP_055895967.1">
    <property type="nucleotide sequence ID" value="XM_056039992.1"/>
</dbReference>
<sequence length="331" mass="37400">MDDTNRSQEQGTGLTFADMSINIPRVTNQPIETAIGKCQRFQDLTILEKVFFILMLASIVTAACFTIYRMSTLARTEPDFTFCIFLLVNAAFCIYFTVDSILRERPSELIVLMITQFVILLYLIINYAAGKKNDVKLSRLVIACLFCPVLLVMGGIITKQYIVSGHLIFRTVGASENLQKLYRNVLYFQDGLKFDLQLGVSLVILVLDGDDGVETHEIIILSIGLVANIVYFLLGWFAFEREIKYLAIIYWIIGLLEFGYVFWKIYDVSFYVTKFAGLAGATLTCIVADILMRTFLLIGSYFVYRNFGKGLKDRKAGSSTFQNNSAIETNS</sequence>